<feature type="transmembrane region" description="Helical" evidence="8">
    <location>
        <begin position="232"/>
        <end position="251"/>
    </location>
</feature>
<evidence type="ECO:0000256" key="1">
    <source>
        <dbReference type="ARBA" id="ARBA00004651"/>
    </source>
</evidence>
<keyword evidence="2" id="KW-0813">Transport</keyword>
<evidence type="ECO:0000256" key="8">
    <source>
        <dbReference type="SAM" id="Phobius"/>
    </source>
</evidence>
<feature type="compositionally biased region" description="Acidic residues" evidence="7">
    <location>
        <begin position="536"/>
        <end position="545"/>
    </location>
</feature>
<feature type="transmembrane region" description="Helical" evidence="8">
    <location>
        <begin position="142"/>
        <end position="162"/>
    </location>
</feature>
<feature type="region of interest" description="Disordered" evidence="7">
    <location>
        <begin position="506"/>
        <end position="545"/>
    </location>
</feature>
<evidence type="ECO:0000313" key="10">
    <source>
        <dbReference type="EMBL" id="MFC3763664.1"/>
    </source>
</evidence>
<gene>
    <name evidence="10" type="ORF">ACFOUW_22695</name>
</gene>
<feature type="transmembrane region" description="Helical" evidence="8">
    <location>
        <begin position="202"/>
        <end position="220"/>
    </location>
</feature>
<keyword evidence="3" id="KW-1003">Cell membrane</keyword>
<dbReference type="InterPro" id="IPR036259">
    <property type="entry name" value="MFS_trans_sf"/>
</dbReference>
<organism evidence="10 11">
    <name type="scientific">Tenggerimyces flavus</name>
    <dbReference type="NCBI Taxonomy" id="1708749"/>
    <lineage>
        <taxon>Bacteria</taxon>
        <taxon>Bacillati</taxon>
        <taxon>Actinomycetota</taxon>
        <taxon>Actinomycetes</taxon>
        <taxon>Propionibacteriales</taxon>
        <taxon>Nocardioidaceae</taxon>
        <taxon>Tenggerimyces</taxon>
    </lineage>
</organism>
<protein>
    <submittedName>
        <fullName evidence="10">DHA2 family efflux MFS transporter permease subunit</fullName>
    </submittedName>
</protein>
<evidence type="ECO:0000256" key="5">
    <source>
        <dbReference type="ARBA" id="ARBA00022989"/>
    </source>
</evidence>
<proteinExistence type="predicted"/>
<accession>A0ABV7YH64</accession>
<dbReference type="Proteomes" id="UP001595699">
    <property type="component" value="Unassembled WGS sequence"/>
</dbReference>
<feature type="domain" description="Major facilitator superfamily (MFS) profile" evidence="9">
    <location>
        <begin position="14"/>
        <end position="504"/>
    </location>
</feature>
<dbReference type="InterPro" id="IPR004638">
    <property type="entry name" value="EmrB-like"/>
</dbReference>
<sequence>MINTDQVHRRRWATLVVLCLALAIIGLDTTVLNVALPTLQRELDTSASELQWIVDAYTVVFAGLLLIAGAFGDKYGRKRWLLLGLGIFGVASVWGALCTTPEQLIAARAVMGVGGAVIMPSTLSILTNAFTNPKERKTAIGIWSGVSGLGIALGPALGGWLLEHFSWASVFVINIPVAAVAFVLGAVIVPESRAENAARIDFVGGLLSVVGLVALVWSIIEAPERGWSDPLVIAGFAAAVLILVAFALWELRVEHPMLDIRFFKNRRFSIPTISITLVFFALMGSAFFLSIYLQTVQGYDALGAGIRILPLAFGLTLGAPLAMAVAQRVGEKIPVVAGLAMLAVSFVVIAGTSVDSTYGRVLLSILLMGFGMGFAMSPATEAVMGSLPKEKAGVGSAVNDAVRQVGGALGVAVLGSILNSAYANRMASDVAGLPPEAAEAAEAAQDNIQSAVHVASQLPGGAGAALVDAAEQSFVGAMDVTVIVACAVVLAGGLLALLFLPHHASPAGKHAGEPPAEGEHTSEDGSGTGRHAASSEESDLVEAER</sequence>
<feature type="transmembrane region" description="Helical" evidence="8">
    <location>
        <begin position="305"/>
        <end position="326"/>
    </location>
</feature>
<keyword evidence="6 8" id="KW-0472">Membrane</keyword>
<evidence type="ECO:0000313" key="11">
    <source>
        <dbReference type="Proteomes" id="UP001595699"/>
    </source>
</evidence>
<feature type="transmembrane region" description="Helical" evidence="8">
    <location>
        <begin position="80"/>
        <end position="97"/>
    </location>
</feature>
<feature type="transmembrane region" description="Helical" evidence="8">
    <location>
        <begin position="272"/>
        <end position="293"/>
    </location>
</feature>
<feature type="transmembrane region" description="Helical" evidence="8">
    <location>
        <begin position="333"/>
        <end position="354"/>
    </location>
</feature>
<evidence type="ECO:0000256" key="3">
    <source>
        <dbReference type="ARBA" id="ARBA00022475"/>
    </source>
</evidence>
<evidence type="ECO:0000256" key="4">
    <source>
        <dbReference type="ARBA" id="ARBA00022692"/>
    </source>
</evidence>
<dbReference type="PANTHER" id="PTHR42718">
    <property type="entry name" value="MAJOR FACILITATOR SUPERFAMILY MULTIDRUG TRANSPORTER MFSC"/>
    <property type="match status" value="1"/>
</dbReference>
<dbReference type="PROSITE" id="PS50850">
    <property type="entry name" value="MFS"/>
    <property type="match status" value="1"/>
</dbReference>
<dbReference type="InterPro" id="IPR011701">
    <property type="entry name" value="MFS"/>
</dbReference>
<dbReference type="PANTHER" id="PTHR42718:SF42">
    <property type="entry name" value="EXPORT PROTEIN"/>
    <property type="match status" value="1"/>
</dbReference>
<reference evidence="11" key="1">
    <citation type="journal article" date="2019" name="Int. J. Syst. Evol. Microbiol.">
        <title>The Global Catalogue of Microorganisms (GCM) 10K type strain sequencing project: providing services to taxonomists for standard genome sequencing and annotation.</title>
        <authorList>
            <consortium name="The Broad Institute Genomics Platform"/>
            <consortium name="The Broad Institute Genome Sequencing Center for Infectious Disease"/>
            <person name="Wu L."/>
            <person name="Ma J."/>
        </authorList>
    </citation>
    <scope>NUCLEOTIDE SEQUENCE [LARGE SCALE GENOMIC DNA]</scope>
    <source>
        <strain evidence="11">CGMCC 4.7241</strain>
    </source>
</reference>
<comment type="caution">
    <text evidence="10">The sequence shown here is derived from an EMBL/GenBank/DDBJ whole genome shotgun (WGS) entry which is preliminary data.</text>
</comment>
<dbReference type="InterPro" id="IPR020846">
    <property type="entry name" value="MFS_dom"/>
</dbReference>
<dbReference type="RefSeq" id="WP_205118539.1">
    <property type="nucleotide sequence ID" value="NZ_JAFBCM010000001.1"/>
</dbReference>
<evidence type="ECO:0000256" key="2">
    <source>
        <dbReference type="ARBA" id="ARBA00022448"/>
    </source>
</evidence>
<evidence type="ECO:0000259" key="9">
    <source>
        <dbReference type="PROSITE" id="PS50850"/>
    </source>
</evidence>
<dbReference type="EMBL" id="JBHRZH010000020">
    <property type="protein sequence ID" value="MFC3763664.1"/>
    <property type="molecule type" value="Genomic_DNA"/>
</dbReference>
<feature type="transmembrane region" description="Helical" evidence="8">
    <location>
        <begin position="12"/>
        <end position="32"/>
    </location>
</feature>
<feature type="transmembrane region" description="Helical" evidence="8">
    <location>
        <begin position="52"/>
        <end position="71"/>
    </location>
</feature>
<dbReference type="CDD" id="cd17321">
    <property type="entry name" value="MFS_MMR_MDR_like"/>
    <property type="match status" value="1"/>
</dbReference>
<name>A0ABV7YH64_9ACTN</name>
<comment type="subcellular location">
    <subcellularLocation>
        <location evidence="1">Cell membrane</location>
        <topology evidence="1">Multi-pass membrane protein</topology>
    </subcellularLocation>
</comment>
<dbReference type="PRINTS" id="PR01036">
    <property type="entry name" value="TCRTETB"/>
</dbReference>
<evidence type="ECO:0000256" key="7">
    <source>
        <dbReference type="SAM" id="MobiDB-lite"/>
    </source>
</evidence>
<feature type="transmembrane region" description="Helical" evidence="8">
    <location>
        <begin position="360"/>
        <end position="384"/>
    </location>
</feature>
<dbReference type="Pfam" id="PF07690">
    <property type="entry name" value="MFS_1"/>
    <property type="match status" value="1"/>
</dbReference>
<dbReference type="SUPFAM" id="SSF103473">
    <property type="entry name" value="MFS general substrate transporter"/>
    <property type="match status" value="1"/>
</dbReference>
<evidence type="ECO:0000256" key="6">
    <source>
        <dbReference type="ARBA" id="ARBA00023136"/>
    </source>
</evidence>
<feature type="transmembrane region" description="Helical" evidence="8">
    <location>
        <begin position="480"/>
        <end position="500"/>
    </location>
</feature>
<keyword evidence="11" id="KW-1185">Reference proteome</keyword>
<feature type="transmembrane region" description="Helical" evidence="8">
    <location>
        <begin position="405"/>
        <end position="423"/>
    </location>
</feature>
<dbReference type="Gene3D" id="1.20.1250.20">
    <property type="entry name" value="MFS general substrate transporter like domains"/>
    <property type="match status" value="1"/>
</dbReference>
<dbReference type="Gene3D" id="1.20.1720.10">
    <property type="entry name" value="Multidrug resistance protein D"/>
    <property type="match status" value="1"/>
</dbReference>
<feature type="transmembrane region" description="Helical" evidence="8">
    <location>
        <begin position="109"/>
        <end position="130"/>
    </location>
</feature>
<feature type="transmembrane region" description="Helical" evidence="8">
    <location>
        <begin position="168"/>
        <end position="190"/>
    </location>
</feature>
<keyword evidence="5 8" id="KW-1133">Transmembrane helix</keyword>
<dbReference type="NCBIfam" id="TIGR00711">
    <property type="entry name" value="efflux_EmrB"/>
    <property type="match status" value="1"/>
</dbReference>
<keyword evidence="4 8" id="KW-0812">Transmembrane</keyword>